<reference evidence="5 6" key="1">
    <citation type="submission" date="2020-07" db="EMBL/GenBank/DDBJ databases">
        <authorList>
            <person name="Feng X."/>
        </authorList>
    </citation>
    <scope>NUCLEOTIDE SEQUENCE [LARGE SCALE GENOMIC DNA]</scope>
    <source>
        <strain evidence="5 6">JCM14086</strain>
    </source>
</reference>
<comment type="caution">
    <text evidence="5">The sequence shown here is derived from an EMBL/GenBank/DDBJ whole genome shotgun (WGS) entry which is preliminary data.</text>
</comment>
<dbReference type="InterPro" id="IPR000843">
    <property type="entry name" value="HTH_LacI"/>
</dbReference>
<keyword evidence="1" id="KW-0805">Transcription regulation</keyword>
<organism evidence="5 6">
    <name type="scientific">Puniceicoccus vermicola</name>
    <dbReference type="NCBI Taxonomy" id="388746"/>
    <lineage>
        <taxon>Bacteria</taxon>
        <taxon>Pseudomonadati</taxon>
        <taxon>Verrucomicrobiota</taxon>
        <taxon>Opitutia</taxon>
        <taxon>Puniceicoccales</taxon>
        <taxon>Puniceicoccaceae</taxon>
        <taxon>Puniceicoccus</taxon>
    </lineage>
</organism>
<dbReference type="Pfam" id="PF00356">
    <property type="entry name" value="LacI"/>
    <property type="match status" value="1"/>
</dbReference>
<evidence type="ECO:0000256" key="2">
    <source>
        <dbReference type="ARBA" id="ARBA00023125"/>
    </source>
</evidence>
<keyword evidence="3" id="KW-0804">Transcription</keyword>
<evidence type="ECO:0000259" key="4">
    <source>
        <dbReference type="PROSITE" id="PS50932"/>
    </source>
</evidence>
<evidence type="ECO:0000313" key="6">
    <source>
        <dbReference type="Proteomes" id="UP000525652"/>
    </source>
</evidence>
<protein>
    <submittedName>
        <fullName evidence="5">LacI family DNA-binding transcriptional regulator</fullName>
    </submittedName>
</protein>
<feature type="domain" description="HTH lacI-type" evidence="4">
    <location>
        <begin position="1"/>
        <end position="53"/>
    </location>
</feature>
<dbReference type="PANTHER" id="PTHR30146:SF109">
    <property type="entry name" value="HTH-TYPE TRANSCRIPTIONAL REGULATOR GALS"/>
    <property type="match status" value="1"/>
</dbReference>
<dbReference type="GO" id="GO:0000976">
    <property type="term" value="F:transcription cis-regulatory region binding"/>
    <property type="evidence" value="ECO:0007669"/>
    <property type="project" value="TreeGrafter"/>
</dbReference>
<dbReference type="RefSeq" id="WP_185694409.1">
    <property type="nucleotide sequence ID" value="NZ_JACHVA010000132.1"/>
</dbReference>
<evidence type="ECO:0000256" key="1">
    <source>
        <dbReference type="ARBA" id="ARBA00023015"/>
    </source>
</evidence>
<dbReference type="EMBL" id="JACHVA010000132">
    <property type="protein sequence ID" value="MBC2603791.1"/>
    <property type="molecule type" value="Genomic_DNA"/>
</dbReference>
<evidence type="ECO:0000256" key="3">
    <source>
        <dbReference type="ARBA" id="ARBA00023163"/>
    </source>
</evidence>
<dbReference type="Gene3D" id="1.10.260.40">
    <property type="entry name" value="lambda repressor-like DNA-binding domains"/>
    <property type="match status" value="1"/>
</dbReference>
<dbReference type="InterPro" id="IPR010982">
    <property type="entry name" value="Lambda_DNA-bd_dom_sf"/>
</dbReference>
<keyword evidence="6" id="KW-1185">Reference proteome</keyword>
<name>A0A7X1B1A1_9BACT</name>
<gene>
    <name evidence="5" type="ORF">H5P30_18585</name>
</gene>
<dbReference type="PANTHER" id="PTHR30146">
    <property type="entry name" value="LACI-RELATED TRANSCRIPTIONAL REPRESSOR"/>
    <property type="match status" value="1"/>
</dbReference>
<dbReference type="SMART" id="SM00354">
    <property type="entry name" value="HTH_LACI"/>
    <property type="match status" value="1"/>
</dbReference>
<dbReference type="SUPFAM" id="SSF47413">
    <property type="entry name" value="lambda repressor-like DNA-binding domains"/>
    <property type="match status" value="1"/>
</dbReference>
<dbReference type="GO" id="GO:0003700">
    <property type="term" value="F:DNA-binding transcription factor activity"/>
    <property type="evidence" value="ECO:0007669"/>
    <property type="project" value="TreeGrafter"/>
</dbReference>
<dbReference type="AlphaFoldDB" id="A0A7X1B1A1"/>
<sequence length="343" mass="38883">MKDVARECGVHQTTVSLALRKHPSIPPHTRERIKAVADRMGYRPNPLVSALISERKKNKPVGDGSTLAFLTHYPTANGWQHAENYVLLRRMMEQRASRLGYKIEDFWIREKGMTPQRMGQILRSRGIRGIILCPFPKSEFHFDFDFSDFAAIAIGLTLVEPRLDRATIDYAALMQQCIDQLLLSGYSRIGFVSNTVMDNRVRHLSLGAFQAARYHQPGKFLNPVLFKQPHDSQFAKWVDSKRPDVLITSNTPEYHAFKKLLQAMEPENHPPEIVSVDSRPDLHAEPGMVHGMVQDMEALAEAAIDFLTSRVERGMTGIPPRPQAITIAGQWRQGNLPRTAKVR</sequence>
<dbReference type="PROSITE" id="PS50932">
    <property type="entry name" value="HTH_LACI_2"/>
    <property type="match status" value="1"/>
</dbReference>
<proteinExistence type="predicted"/>
<dbReference type="SUPFAM" id="SSF53822">
    <property type="entry name" value="Periplasmic binding protein-like I"/>
    <property type="match status" value="1"/>
</dbReference>
<dbReference type="Proteomes" id="UP000525652">
    <property type="component" value="Unassembled WGS sequence"/>
</dbReference>
<accession>A0A7X1B1A1</accession>
<dbReference type="Gene3D" id="3.40.50.2300">
    <property type="match status" value="2"/>
</dbReference>
<evidence type="ECO:0000313" key="5">
    <source>
        <dbReference type="EMBL" id="MBC2603791.1"/>
    </source>
</evidence>
<keyword evidence="2 5" id="KW-0238">DNA-binding</keyword>
<dbReference type="CDD" id="cd01392">
    <property type="entry name" value="HTH_LacI"/>
    <property type="match status" value="1"/>
</dbReference>
<dbReference type="InterPro" id="IPR028082">
    <property type="entry name" value="Peripla_BP_I"/>
</dbReference>